<comment type="caution">
    <text evidence="8">The sequence shown here is derived from an EMBL/GenBank/DDBJ whole genome shotgun (WGS) entry which is preliminary data.</text>
</comment>
<keyword evidence="3" id="KW-0238">DNA-binding</keyword>
<comment type="subcellular location">
    <subcellularLocation>
        <location evidence="1">Nucleus</location>
    </subcellularLocation>
</comment>
<evidence type="ECO:0000256" key="2">
    <source>
        <dbReference type="ARBA" id="ARBA00023015"/>
    </source>
</evidence>
<dbReference type="Gene3D" id="4.10.240.10">
    <property type="entry name" value="Zn(2)-C6 fungal-type DNA-binding domain"/>
    <property type="match status" value="1"/>
</dbReference>
<dbReference type="Pfam" id="PF11951">
    <property type="entry name" value="Fungal_trans_2"/>
    <property type="match status" value="1"/>
</dbReference>
<dbReference type="PROSITE" id="PS50048">
    <property type="entry name" value="ZN2_CY6_FUNGAL_2"/>
    <property type="match status" value="1"/>
</dbReference>
<keyword evidence="5" id="KW-0539">Nucleus</keyword>
<evidence type="ECO:0000313" key="9">
    <source>
        <dbReference type="Proteomes" id="UP001610444"/>
    </source>
</evidence>
<feature type="domain" description="Zn(2)-C6 fungal-type" evidence="7">
    <location>
        <begin position="39"/>
        <end position="69"/>
    </location>
</feature>
<dbReference type="InterPro" id="IPR036864">
    <property type="entry name" value="Zn2-C6_fun-type_DNA-bd_sf"/>
</dbReference>
<proteinExistence type="predicted"/>
<evidence type="ECO:0000256" key="6">
    <source>
        <dbReference type="SAM" id="MobiDB-lite"/>
    </source>
</evidence>
<dbReference type="CDD" id="cd00067">
    <property type="entry name" value="GAL4"/>
    <property type="match status" value="1"/>
</dbReference>
<dbReference type="PANTHER" id="PTHR37534">
    <property type="entry name" value="TRANSCRIPTIONAL ACTIVATOR PROTEIN UGA3"/>
    <property type="match status" value="1"/>
</dbReference>
<feature type="region of interest" description="Disordered" evidence="6">
    <location>
        <begin position="85"/>
        <end position="120"/>
    </location>
</feature>
<evidence type="ECO:0000256" key="5">
    <source>
        <dbReference type="ARBA" id="ARBA00023242"/>
    </source>
</evidence>
<dbReference type="RefSeq" id="XP_070893862.1">
    <property type="nucleotide sequence ID" value="XM_071041720.1"/>
</dbReference>
<evidence type="ECO:0000256" key="1">
    <source>
        <dbReference type="ARBA" id="ARBA00004123"/>
    </source>
</evidence>
<feature type="compositionally biased region" description="Polar residues" evidence="6">
    <location>
        <begin position="104"/>
        <end position="117"/>
    </location>
</feature>
<protein>
    <submittedName>
        <fullName evidence="8">Fungal-specific transcription factor domain-containing protein</fullName>
    </submittedName>
</protein>
<dbReference type="SUPFAM" id="SSF57701">
    <property type="entry name" value="Zn2/Cys6 DNA-binding domain"/>
    <property type="match status" value="1"/>
</dbReference>
<dbReference type="EMBL" id="JBFXLR010000068">
    <property type="protein sequence ID" value="KAL2840093.1"/>
    <property type="molecule type" value="Genomic_DNA"/>
</dbReference>
<keyword evidence="2" id="KW-0805">Transcription regulation</keyword>
<organism evidence="8 9">
    <name type="scientific">Aspergillus pseudodeflectus</name>
    <dbReference type="NCBI Taxonomy" id="176178"/>
    <lineage>
        <taxon>Eukaryota</taxon>
        <taxon>Fungi</taxon>
        <taxon>Dikarya</taxon>
        <taxon>Ascomycota</taxon>
        <taxon>Pezizomycotina</taxon>
        <taxon>Eurotiomycetes</taxon>
        <taxon>Eurotiomycetidae</taxon>
        <taxon>Eurotiales</taxon>
        <taxon>Aspergillaceae</taxon>
        <taxon>Aspergillus</taxon>
        <taxon>Aspergillus subgen. Nidulantes</taxon>
    </lineage>
</organism>
<dbReference type="InterPro" id="IPR001138">
    <property type="entry name" value="Zn2Cys6_DnaBD"/>
</dbReference>
<evidence type="ECO:0000313" key="8">
    <source>
        <dbReference type="EMBL" id="KAL2840093.1"/>
    </source>
</evidence>
<gene>
    <name evidence="8" type="ORF">BJX68DRAFT_247035</name>
</gene>
<dbReference type="SMART" id="SM00066">
    <property type="entry name" value="GAL4"/>
    <property type="match status" value="1"/>
</dbReference>
<dbReference type="GeneID" id="98156884"/>
<keyword evidence="4" id="KW-0804">Transcription</keyword>
<evidence type="ECO:0000256" key="3">
    <source>
        <dbReference type="ARBA" id="ARBA00023125"/>
    </source>
</evidence>
<dbReference type="Proteomes" id="UP001610444">
    <property type="component" value="Unassembled WGS sequence"/>
</dbReference>
<sequence length="539" mass="60072">MYTSCPRSCHSTSTAFRPPGPATKLFLIMHRVHPRTRTGCLPCRRRKKKCDEAKPQCRGCTRNKLQCAWPPHIVRIFGLDAGQTQDSDDLHTREGLGSPIEAQSRVNTSPPIPSDSSAIKDPIATSEGAEHQTGERKNGVIFWPLGSKKFLSTIRAGMLLPESPILLSHYLEDTAPKLAPAPDVPWVSWILPVAYNDDLLMNAILALSGGHLLYKLPDNQEIHHATHRHYSSAVQILYQVLGDGSTLSEPLALLRVALTILILFHYEVVSGNLDGSPFAHLRAARQLVLTLRSESHQSMSAAEQKLYGFVMEVYSYIVLCNSITPFNMNYNRTLIYDSFLQSLDDLQGLGAFGAMFSGGHHLFELISSISLFASQDAHLDRHEEYRQLKARIGALESPIPKERDDNLRPGCSATFEVCRIALLAFLETASSPFSKYDTARMQHLQPLLDVAVLNLPQILPSNYSCILMWPIMIIGSCLMEEDQRAVISHMLLHNQYGMKNTAQASMLLHLLWKDSDGHAFGPYGLGLLMNRHNLDYGVI</sequence>
<dbReference type="InterPro" id="IPR021858">
    <property type="entry name" value="Fun_TF"/>
</dbReference>
<dbReference type="Pfam" id="PF00172">
    <property type="entry name" value="Zn_clus"/>
    <property type="match status" value="1"/>
</dbReference>
<evidence type="ECO:0000256" key="4">
    <source>
        <dbReference type="ARBA" id="ARBA00023163"/>
    </source>
</evidence>
<dbReference type="PANTHER" id="PTHR37534:SF46">
    <property type="entry name" value="ZN(II)2CYS6 TRANSCRIPTION FACTOR (EUROFUNG)"/>
    <property type="match status" value="1"/>
</dbReference>
<reference evidence="8 9" key="1">
    <citation type="submission" date="2024-07" db="EMBL/GenBank/DDBJ databases">
        <title>Section-level genome sequencing and comparative genomics of Aspergillus sections Usti and Cavernicolus.</title>
        <authorList>
            <consortium name="Lawrence Berkeley National Laboratory"/>
            <person name="Nybo J.L."/>
            <person name="Vesth T.C."/>
            <person name="Theobald S."/>
            <person name="Frisvad J.C."/>
            <person name="Larsen T.O."/>
            <person name="Kjaerboelling I."/>
            <person name="Rothschild-Mancinelli K."/>
            <person name="Lyhne E.K."/>
            <person name="Kogle M.E."/>
            <person name="Barry K."/>
            <person name="Clum A."/>
            <person name="Na H."/>
            <person name="Ledsgaard L."/>
            <person name="Lin J."/>
            <person name="Lipzen A."/>
            <person name="Kuo A."/>
            <person name="Riley R."/>
            <person name="Mondo S."/>
            <person name="LaButti K."/>
            <person name="Haridas S."/>
            <person name="Pangalinan J."/>
            <person name="Salamov A.A."/>
            <person name="Simmons B.A."/>
            <person name="Magnuson J.K."/>
            <person name="Chen J."/>
            <person name="Drula E."/>
            <person name="Henrissat B."/>
            <person name="Wiebenga A."/>
            <person name="Lubbers R.J."/>
            <person name="Gomes A.C."/>
            <person name="Macurrencykelacurrency M.R."/>
            <person name="Stajich J."/>
            <person name="Grigoriev I.V."/>
            <person name="Mortensen U.H."/>
            <person name="De vries R.P."/>
            <person name="Baker S.E."/>
            <person name="Andersen M.R."/>
        </authorList>
    </citation>
    <scope>NUCLEOTIDE SEQUENCE [LARGE SCALE GENOMIC DNA]</scope>
    <source>
        <strain evidence="8 9">CBS 756.74</strain>
    </source>
</reference>
<accession>A0ABR4JJ86</accession>
<evidence type="ECO:0000259" key="7">
    <source>
        <dbReference type="PROSITE" id="PS50048"/>
    </source>
</evidence>
<keyword evidence="9" id="KW-1185">Reference proteome</keyword>
<name>A0ABR4JJ86_9EURO</name>
<dbReference type="PROSITE" id="PS00463">
    <property type="entry name" value="ZN2_CY6_FUNGAL_1"/>
    <property type="match status" value="1"/>
</dbReference>